<dbReference type="PANTHER" id="PTHR19288">
    <property type="entry name" value="4-NITROPHENYLPHOSPHATASE-RELATED"/>
    <property type="match status" value="1"/>
</dbReference>
<dbReference type="Pfam" id="PF13344">
    <property type="entry name" value="Hydrolase_6"/>
    <property type="match status" value="1"/>
</dbReference>
<dbReference type="FunFam" id="3.40.50.1000:FF:000051">
    <property type="entry name" value="Phospholysine phosphohistidine inorganic pyrophosphate phosphatase"/>
    <property type="match status" value="1"/>
</dbReference>
<dbReference type="EMBL" id="JARQWQ010000004">
    <property type="protein sequence ID" value="KAK2572159.1"/>
    <property type="molecule type" value="Genomic_DNA"/>
</dbReference>
<evidence type="ECO:0000256" key="1">
    <source>
        <dbReference type="ARBA" id="ARBA00001946"/>
    </source>
</evidence>
<accession>A0AAD9R2X2</accession>
<dbReference type="GO" id="GO:0046872">
    <property type="term" value="F:metal ion binding"/>
    <property type="evidence" value="ECO:0007669"/>
    <property type="project" value="UniProtKB-KW"/>
</dbReference>
<dbReference type="InterPro" id="IPR036412">
    <property type="entry name" value="HAD-like_sf"/>
</dbReference>
<evidence type="ECO:0000256" key="6">
    <source>
        <dbReference type="ARBA" id="ARBA00022490"/>
    </source>
</evidence>
<reference evidence="14" key="1">
    <citation type="journal article" date="2023" name="G3 (Bethesda)">
        <title>Whole genome assembly and annotation of the endangered Caribbean coral Acropora cervicornis.</title>
        <authorList>
            <person name="Selwyn J.D."/>
            <person name="Vollmer S.V."/>
        </authorList>
    </citation>
    <scope>NUCLEOTIDE SEQUENCE</scope>
    <source>
        <strain evidence="14">K2</strain>
    </source>
</reference>
<comment type="similarity">
    <text evidence="4">Belongs to the HAD-like hydrolase superfamily.</text>
</comment>
<dbReference type="InterPro" id="IPR006355">
    <property type="entry name" value="LHPP/HDHD2"/>
</dbReference>
<comment type="cofactor">
    <cofactor evidence="1">
        <name>Mg(2+)</name>
        <dbReference type="ChEBI" id="CHEBI:18420"/>
    </cofactor>
</comment>
<organism evidence="14 15">
    <name type="scientific">Acropora cervicornis</name>
    <name type="common">Staghorn coral</name>
    <dbReference type="NCBI Taxonomy" id="6130"/>
    <lineage>
        <taxon>Eukaryota</taxon>
        <taxon>Metazoa</taxon>
        <taxon>Cnidaria</taxon>
        <taxon>Anthozoa</taxon>
        <taxon>Hexacorallia</taxon>
        <taxon>Scleractinia</taxon>
        <taxon>Astrocoeniina</taxon>
        <taxon>Acroporidae</taxon>
        <taxon>Acropora</taxon>
    </lineage>
</organism>
<keyword evidence="6" id="KW-0963">Cytoplasm</keyword>
<evidence type="ECO:0000256" key="5">
    <source>
        <dbReference type="ARBA" id="ARBA00012146"/>
    </source>
</evidence>
<dbReference type="InterPro" id="IPR023214">
    <property type="entry name" value="HAD_sf"/>
</dbReference>
<reference evidence="14" key="2">
    <citation type="journal article" date="2023" name="Science">
        <title>Genomic signatures of disease resistance in endangered staghorn corals.</title>
        <authorList>
            <person name="Vollmer S.V."/>
            <person name="Selwyn J.D."/>
            <person name="Despard B.A."/>
            <person name="Roesel C.L."/>
        </authorList>
    </citation>
    <scope>NUCLEOTIDE SEQUENCE</scope>
    <source>
        <strain evidence="14">K2</strain>
    </source>
</reference>
<evidence type="ECO:0000256" key="13">
    <source>
        <dbReference type="ARBA" id="ARBA00047820"/>
    </source>
</evidence>
<sequence>MAAGTIREEDGRPTWLCRKIHGILLDISGVLYNSGGDGGSTIPGSVEAVEKLKAAGYKVRFCTNEDQCTRQGLVDKLGNLGFNLSASEILSPCPIGRKLIEERKLRPYLLIHPSGLLEFNGLDCNEPNCVLIGGAEELFTYENMNGAFRVLLDSDDPVLMATGYGRYYKSGSDLKLDIGPFTKALEFACDVKAEIIGKPAASFFLGALEDINISPEDVSIEAVMIGDDIVSDVGGAQACNIRGVQVRTGKFRTQDEKHPTVKPDGYVDNLAAAVDLILKYN</sequence>
<protein>
    <recommendedName>
        <fullName evidence="12">Phospholysine phosphohistidine inorganic pyrophosphate phosphatase</fullName>
        <ecNumber evidence="5">3.6.1.1</ecNumber>
    </recommendedName>
</protein>
<evidence type="ECO:0000256" key="4">
    <source>
        <dbReference type="ARBA" id="ARBA00007958"/>
    </source>
</evidence>
<dbReference type="InterPro" id="IPR006357">
    <property type="entry name" value="HAD-SF_hydro_IIA"/>
</dbReference>
<comment type="caution">
    <text evidence="14">The sequence shown here is derived from an EMBL/GenBank/DDBJ whole genome shotgun (WGS) entry which is preliminary data.</text>
</comment>
<evidence type="ECO:0000256" key="11">
    <source>
        <dbReference type="ARBA" id="ARBA00037258"/>
    </source>
</evidence>
<evidence type="ECO:0000256" key="9">
    <source>
        <dbReference type="ARBA" id="ARBA00022842"/>
    </source>
</evidence>
<evidence type="ECO:0000256" key="7">
    <source>
        <dbReference type="ARBA" id="ARBA00022723"/>
    </source>
</evidence>
<dbReference type="GO" id="GO:0005634">
    <property type="term" value="C:nucleus"/>
    <property type="evidence" value="ECO:0007669"/>
    <property type="project" value="UniProtKB-SubCell"/>
</dbReference>
<dbReference type="Proteomes" id="UP001249851">
    <property type="component" value="Unassembled WGS sequence"/>
</dbReference>
<dbReference type="GO" id="GO:0016791">
    <property type="term" value="F:phosphatase activity"/>
    <property type="evidence" value="ECO:0007669"/>
    <property type="project" value="InterPro"/>
</dbReference>
<keyword evidence="9" id="KW-0460">Magnesium</keyword>
<evidence type="ECO:0000256" key="8">
    <source>
        <dbReference type="ARBA" id="ARBA00022801"/>
    </source>
</evidence>
<evidence type="ECO:0000313" key="15">
    <source>
        <dbReference type="Proteomes" id="UP001249851"/>
    </source>
</evidence>
<dbReference type="CDD" id="cd07509">
    <property type="entry name" value="HAD_PPase"/>
    <property type="match status" value="1"/>
</dbReference>
<dbReference type="Pfam" id="PF13242">
    <property type="entry name" value="Hydrolase_like"/>
    <property type="match status" value="1"/>
</dbReference>
<proteinExistence type="inferred from homology"/>
<keyword evidence="8" id="KW-0378">Hydrolase</keyword>
<evidence type="ECO:0000256" key="2">
    <source>
        <dbReference type="ARBA" id="ARBA00004123"/>
    </source>
</evidence>
<comment type="catalytic activity">
    <reaction evidence="13">
        <text>diphosphate + H2O = 2 phosphate + H(+)</text>
        <dbReference type="Rhea" id="RHEA:24576"/>
        <dbReference type="ChEBI" id="CHEBI:15377"/>
        <dbReference type="ChEBI" id="CHEBI:15378"/>
        <dbReference type="ChEBI" id="CHEBI:33019"/>
        <dbReference type="ChEBI" id="CHEBI:43474"/>
        <dbReference type="EC" id="3.6.1.1"/>
    </reaction>
</comment>
<keyword evidence="15" id="KW-1185">Reference proteome</keyword>
<evidence type="ECO:0000256" key="10">
    <source>
        <dbReference type="ARBA" id="ARBA00023242"/>
    </source>
</evidence>
<evidence type="ECO:0000313" key="14">
    <source>
        <dbReference type="EMBL" id="KAK2572159.1"/>
    </source>
</evidence>
<keyword evidence="10" id="KW-0539">Nucleus</keyword>
<evidence type="ECO:0000256" key="12">
    <source>
        <dbReference type="ARBA" id="ARBA00039357"/>
    </source>
</evidence>
<comment type="function">
    <text evidence="11">Phosphatase that hydrolyzes imidodiphosphate, 3-phosphohistidine and 6-phospholysine. Has broad substrate specificity and can also hydrolyze inorganic diphosphate, but with lower efficiency.</text>
</comment>
<dbReference type="PANTHER" id="PTHR19288:SF44">
    <property type="entry name" value="PHOSPHOLYSINE PHOSPHOHISTIDINE INORGANIC PYROPHOSPHATE PHOSPHATASE"/>
    <property type="match status" value="1"/>
</dbReference>
<dbReference type="SUPFAM" id="SSF56784">
    <property type="entry name" value="HAD-like"/>
    <property type="match status" value="1"/>
</dbReference>
<keyword evidence="7" id="KW-0479">Metal-binding</keyword>
<dbReference type="Gene3D" id="3.40.50.1000">
    <property type="entry name" value="HAD superfamily/HAD-like"/>
    <property type="match status" value="2"/>
</dbReference>
<gene>
    <name evidence="14" type="ORF">P5673_002368</name>
</gene>
<evidence type="ECO:0000256" key="3">
    <source>
        <dbReference type="ARBA" id="ARBA00004496"/>
    </source>
</evidence>
<comment type="subcellular location">
    <subcellularLocation>
        <location evidence="3">Cytoplasm</location>
    </subcellularLocation>
    <subcellularLocation>
        <location evidence="2">Nucleus</location>
    </subcellularLocation>
</comment>
<dbReference type="EC" id="3.6.1.1" evidence="5"/>
<dbReference type="NCBIfam" id="TIGR01458">
    <property type="entry name" value="HAD-SF-IIA-hyp3"/>
    <property type="match status" value="1"/>
</dbReference>
<dbReference type="GO" id="GO:0005829">
    <property type="term" value="C:cytosol"/>
    <property type="evidence" value="ECO:0007669"/>
    <property type="project" value="TreeGrafter"/>
</dbReference>
<dbReference type="GO" id="GO:0004427">
    <property type="term" value="F:inorganic diphosphate phosphatase activity"/>
    <property type="evidence" value="ECO:0007669"/>
    <property type="project" value="UniProtKB-EC"/>
</dbReference>
<dbReference type="AlphaFoldDB" id="A0AAD9R2X2"/>
<name>A0AAD9R2X2_ACRCE</name>